<evidence type="ECO:0000256" key="1">
    <source>
        <dbReference type="SAM" id="SignalP"/>
    </source>
</evidence>
<keyword evidence="1" id="KW-0732">Signal</keyword>
<comment type="caution">
    <text evidence="2">The sequence shown here is derived from an EMBL/GenBank/DDBJ whole genome shotgun (WGS) entry which is preliminary data.</text>
</comment>
<keyword evidence="3" id="KW-1185">Reference proteome</keyword>
<evidence type="ECO:0000313" key="3">
    <source>
        <dbReference type="Proteomes" id="UP001500363"/>
    </source>
</evidence>
<feature type="chain" id="PRO_5045669931" evidence="1">
    <location>
        <begin position="25"/>
        <end position="409"/>
    </location>
</feature>
<dbReference type="EMBL" id="BAAANC010000002">
    <property type="protein sequence ID" value="GAA1534507.1"/>
    <property type="molecule type" value="Genomic_DNA"/>
</dbReference>
<protein>
    <submittedName>
        <fullName evidence="2">Uncharacterized protein</fullName>
    </submittedName>
</protein>
<sequence length="409" mass="43873">MRFLTSTVATAAVLAGFTAVPALAAPTAAAPAPAFTGLASPIAVELAAKLPEMRKVAADVQARLGLEEDPVRERILDVIDPTDYECSTATPPVVAAITADFASLTLDQKLASAYVLLFDLVMKDAVYFPQPAGKSTYGAQGTYTKQATDTFAGLRKFWDIKSNDIQLVPAHGRMLLDTARVTRVFTTLYGQPLDLSENTANFIKAQVTSTPLLKNGDFPAYTFNAYAFSTEGEPVPGIGNVPDKIVMGDGVLDGFGLVGLGDVTPQAILAHEFGHHIQYEDGLFDSTLPAPEATRRTELMADSFSAYFLTHVRGERMNFKRVQLFTAMFAQIGDCGFDAPGHHGTPNQRVRAALWGYGVSQAMWPRSLVLPSRVFAWLFEKQLPLLVAPDAPSDSAVLAAARQAAATVS</sequence>
<proteinExistence type="predicted"/>
<organism evidence="2 3">
    <name type="scientific">Kribbella lupini</name>
    <dbReference type="NCBI Taxonomy" id="291602"/>
    <lineage>
        <taxon>Bacteria</taxon>
        <taxon>Bacillati</taxon>
        <taxon>Actinomycetota</taxon>
        <taxon>Actinomycetes</taxon>
        <taxon>Propionibacteriales</taxon>
        <taxon>Kribbellaceae</taxon>
        <taxon>Kribbella</taxon>
    </lineage>
</organism>
<accession>A0ABP4M069</accession>
<dbReference type="Proteomes" id="UP001500363">
    <property type="component" value="Unassembled WGS sequence"/>
</dbReference>
<name>A0ABP4M069_9ACTN</name>
<reference evidence="3" key="1">
    <citation type="journal article" date="2019" name="Int. J. Syst. Evol. Microbiol.">
        <title>The Global Catalogue of Microorganisms (GCM) 10K type strain sequencing project: providing services to taxonomists for standard genome sequencing and annotation.</title>
        <authorList>
            <consortium name="The Broad Institute Genomics Platform"/>
            <consortium name="The Broad Institute Genome Sequencing Center for Infectious Disease"/>
            <person name="Wu L."/>
            <person name="Ma J."/>
        </authorList>
    </citation>
    <scope>NUCLEOTIDE SEQUENCE [LARGE SCALE GENOMIC DNA]</scope>
    <source>
        <strain evidence="3">JCM 14303</strain>
    </source>
</reference>
<feature type="signal peptide" evidence="1">
    <location>
        <begin position="1"/>
        <end position="24"/>
    </location>
</feature>
<evidence type="ECO:0000313" key="2">
    <source>
        <dbReference type="EMBL" id="GAA1534507.1"/>
    </source>
</evidence>
<gene>
    <name evidence="2" type="ORF">GCM10009741_41180</name>
</gene>